<reference evidence="1 2" key="1">
    <citation type="submission" date="2019-03" db="EMBL/GenBank/DDBJ databases">
        <title>Whole genome sequence of Arthrobacter sp JH1-1.</title>
        <authorList>
            <person name="Trinh H.N."/>
        </authorList>
    </citation>
    <scope>NUCLEOTIDE SEQUENCE [LARGE SCALE GENOMIC DNA]</scope>
    <source>
        <strain evidence="1 2">JH1-1</strain>
    </source>
</reference>
<dbReference type="InterPro" id="IPR036412">
    <property type="entry name" value="HAD-like_sf"/>
</dbReference>
<dbReference type="GO" id="GO:0005829">
    <property type="term" value="C:cytosol"/>
    <property type="evidence" value="ECO:0007669"/>
    <property type="project" value="TreeGrafter"/>
</dbReference>
<dbReference type="EMBL" id="SMRU01000004">
    <property type="protein sequence ID" value="TDF99900.1"/>
    <property type="molecule type" value="Genomic_DNA"/>
</dbReference>
<protein>
    <submittedName>
        <fullName evidence="1">Haloacid dehalogenase</fullName>
    </submittedName>
</protein>
<dbReference type="GO" id="GO:0004713">
    <property type="term" value="F:protein tyrosine kinase activity"/>
    <property type="evidence" value="ECO:0007669"/>
    <property type="project" value="TreeGrafter"/>
</dbReference>
<gene>
    <name evidence="1" type="ORF">E1809_04250</name>
</gene>
<dbReference type="InterPro" id="IPR023214">
    <property type="entry name" value="HAD_sf"/>
</dbReference>
<accession>A0A4R5KXZ1</accession>
<dbReference type="SFLD" id="SFLDG01129">
    <property type="entry name" value="C1.5:_HAD__Beta-PGM__Phosphata"/>
    <property type="match status" value="1"/>
</dbReference>
<dbReference type="Gene3D" id="3.40.50.1000">
    <property type="entry name" value="HAD superfamily/HAD-like"/>
    <property type="match status" value="1"/>
</dbReference>
<keyword evidence="2" id="KW-1185">Reference proteome</keyword>
<dbReference type="InterPro" id="IPR050155">
    <property type="entry name" value="HAD-like_hydrolase_sf"/>
</dbReference>
<evidence type="ECO:0000313" key="2">
    <source>
        <dbReference type="Proteomes" id="UP000295511"/>
    </source>
</evidence>
<name>A0A4R5KXZ1_9MICC</name>
<dbReference type="Gene3D" id="1.10.150.240">
    <property type="entry name" value="Putative phosphatase, domain 2"/>
    <property type="match status" value="1"/>
</dbReference>
<dbReference type="RefSeq" id="WP_133202992.1">
    <property type="nucleotide sequence ID" value="NZ_SMRU01000004.1"/>
</dbReference>
<dbReference type="Pfam" id="PF13419">
    <property type="entry name" value="HAD_2"/>
    <property type="match status" value="1"/>
</dbReference>
<dbReference type="PANTHER" id="PTHR43434">
    <property type="entry name" value="PHOSPHOGLYCOLATE PHOSPHATASE"/>
    <property type="match status" value="1"/>
</dbReference>
<dbReference type="InterPro" id="IPR041492">
    <property type="entry name" value="HAD_2"/>
</dbReference>
<dbReference type="SUPFAM" id="SSF56784">
    <property type="entry name" value="HAD-like"/>
    <property type="match status" value="1"/>
</dbReference>
<dbReference type="OrthoDB" id="9776368at2"/>
<comment type="caution">
    <text evidence="1">The sequence shown here is derived from an EMBL/GenBank/DDBJ whole genome shotgun (WGS) entry which is preliminary data.</text>
</comment>
<proteinExistence type="predicted"/>
<evidence type="ECO:0000313" key="1">
    <source>
        <dbReference type="EMBL" id="TDF99900.1"/>
    </source>
</evidence>
<dbReference type="SFLD" id="SFLDS00003">
    <property type="entry name" value="Haloacid_Dehalogenase"/>
    <property type="match status" value="1"/>
</dbReference>
<dbReference type="InterPro" id="IPR023198">
    <property type="entry name" value="PGP-like_dom2"/>
</dbReference>
<dbReference type="Proteomes" id="UP000295511">
    <property type="component" value="Unassembled WGS sequence"/>
</dbReference>
<dbReference type="PANTHER" id="PTHR43434:SF20">
    <property type="entry name" value="5'-NUCLEOTIDASE"/>
    <property type="match status" value="1"/>
</dbReference>
<organism evidence="1 2">
    <name type="scientific">Arthrobacter terricola</name>
    <dbReference type="NCBI Taxonomy" id="2547396"/>
    <lineage>
        <taxon>Bacteria</taxon>
        <taxon>Bacillati</taxon>
        <taxon>Actinomycetota</taxon>
        <taxon>Actinomycetes</taxon>
        <taxon>Micrococcales</taxon>
        <taxon>Micrococcaceae</taxon>
        <taxon>Arthrobacter</taxon>
    </lineage>
</organism>
<sequence length="238" mass="24741">MTQTMVPVIFDLDGTLVDPAGGITGGIAAALGEVGLPIPEQSVLDSMVGPKLSDSLEHIAGVPAAKVDEVIDIYRSYYRSVGIGQSRLYPGIDELLEFFALSRRPVAVATQKPQGLARIVLEHHGIAEYFVSICGASDDESMAANTAPGKVEIVGAALATLKCQPAVMVGDRHQDVAGAMANGLDCIGVTWGFAPDGELQMAGAVAVVDTTAQLLKKIEELDAVRAAALSEVQNDGSL</sequence>
<dbReference type="AlphaFoldDB" id="A0A4R5KXZ1"/>